<dbReference type="PROSITE" id="PS50931">
    <property type="entry name" value="HTH_LYSR"/>
    <property type="match status" value="1"/>
</dbReference>
<dbReference type="CDD" id="cd08419">
    <property type="entry name" value="PBP2_CbbR_RubisCO_like"/>
    <property type="match status" value="1"/>
</dbReference>
<proteinExistence type="inferred from homology"/>
<dbReference type="PRINTS" id="PR00039">
    <property type="entry name" value="HTHLYSR"/>
</dbReference>
<dbReference type="SUPFAM" id="SSF53850">
    <property type="entry name" value="Periplasmic binding protein-like II"/>
    <property type="match status" value="1"/>
</dbReference>
<dbReference type="EMBL" id="JBHTBX010000008">
    <property type="protein sequence ID" value="MFC7435530.1"/>
    <property type="molecule type" value="Genomic_DNA"/>
</dbReference>
<dbReference type="Pfam" id="PF03466">
    <property type="entry name" value="LysR_substrate"/>
    <property type="match status" value="1"/>
</dbReference>
<dbReference type="Gene3D" id="1.10.10.10">
    <property type="entry name" value="Winged helix-like DNA-binding domain superfamily/Winged helix DNA-binding domain"/>
    <property type="match status" value="1"/>
</dbReference>
<keyword evidence="7" id="KW-1185">Reference proteome</keyword>
<accession>A0ABW2RBR0</accession>
<keyword evidence="3" id="KW-0238">DNA-binding</keyword>
<comment type="caution">
    <text evidence="6">The sequence shown here is derived from an EMBL/GenBank/DDBJ whole genome shotgun (WGS) entry which is preliminary data.</text>
</comment>
<dbReference type="RefSeq" id="WP_382258350.1">
    <property type="nucleotide sequence ID" value="NZ_JBHTBX010000008.1"/>
</dbReference>
<evidence type="ECO:0000259" key="5">
    <source>
        <dbReference type="PROSITE" id="PS50931"/>
    </source>
</evidence>
<dbReference type="SUPFAM" id="SSF46785">
    <property type="entry name" value="Winged helix' DNA-binding domain"/>
    <property type="match status" value="1"/>
</dbReference>
<protein>
    <submittedName>
        <fullName evidence="6">LysR family transcriptional regulator</fullName>
    </submittedName>
</protein>
<dbReference type="PANTHER" id="PTHR30126">
    <property type="entry name" value="HTH-TYPE TRANSCRIPTIONAL REGULATOR"/>
    <property type="match status" value="1"/>
</dbReference>
<evidence type="ECO:0000313" key="7">
    <source>
        <dbReference type="Proteomes" id="UP001596495"/>
    </source>
</evidence>
<name>A0ABW2RBR0_9BURK</name>
<organism evidence="6 7">
    <name type="scientific">Hydrogenophaga bisanensis</name>
    <dbReference type="NCBI Taxonomy" id="439611"/>
    <lineage>
        <taxon>Bacteria</taxon>
        <taxon>Pseudomonadati</taxon>
        <taxon>Pseudomonadota</taxon>
        <taxon>Betaproteobacteria</taxon>
        <taxon>Burkholderiales</taxon>
        <taxon>Comamonadaceae</taxon>
        <taxon>Hydrogenophaga</taxon>
    </lineage>
</organism>
<dbReference type="InterPro" id="IPR005119">
    <property type="entry name" value="LysR_subst-bd"/>
</dbReference>
<dbReference type="Gene3D" id="3.40.190.10">
    <property type="entry name" value="Periplasmic binding protein-like II"/>
    <property type="match status" value="2"/>
</dbReference>
<dbReference type="InterPro" id="IPR036388">
    <property type="entry name" value="WH-like_DNA-bd_sf"/>
</dbReference>
<feature type="domain" description="HTH lysR-type" evidence="5">
    <location>
        <begin position="11"/>
        <end position="68"/>
    </location>
</feature>
<dbReference type="Pfam" id="PF00126">
    <property type="entry name" value="HTH_1"/>
    <property type="match status" value="1"/>
</dbReference>
<dbReference type="InterPro" id="IPR000847">
    <property type="entry name" value="LysR_HTH_N"/>
</dbReference>
<evidence type="ECO:0000256" key="3">
    <source>
        <dbReference type="ARBA" id="ARBA00023125"/>
    </source>
</evidence>
<dbReference type="Proteomes" id="UP001596495">
    <property type="component" value="Unassembled WGS sequence"/>
</dbReference>
<reference evidence="7" key="1">
    <citation type="journal article" date="2019" name="Int. J. Syst. Evol. Microbiol.">
        <title>The Global Catalogue of Microorganisms (GCM) 10K type strain sequencing project: providing services to taxonomists for standard genome sequencing and annotation.</title>
        <authorList>
            <consortium name="The Broad Institute Genomics Platform"/>
            <consortium name="The Broad Institute Genome Sequencing Center for Infectious Disease"/>
            <person name="Wu L."/>
            <person name="Ma J."/>
        </authorList>
    </citation>
    <scope>NUCLEOTIDE SEQUENCE [LARGE SCALE GENOMIC DNA]</scope>
    <source>
        <strain evidence="7">CCUG 54518</strain>
    </source>
</reference>
<evidence type="ECO:0000313" key="6">
    <source>
        <dbReference type="EMBL" id="MFC7435530.1"/>
    </source>
</evidence>
<dbReference type="PANTHER" id="PTHR30126:SF5">
    <property type="entry name" value="HTH-TYPE TRANSCRIPTIONAL ACTIVATOR CMPR"/>
    <property type="match status" value="1"/>
</dbReference>
<evidence type="ECO:0000256" key="1">
    <source>
        <dbReference type="ARBA" id="ARBA00009437"/>
    </source>
</evidence>
<gene>
    <name evidence="6" type="ORF">ACFQNJ_13530</name>
</gene>
<evidence type="ECO:0000256" key="2">
    <source>
        <dbReference type="ARBA" id="ARBA00023015"/>
    </source>
</evidence>
<sequence length="320" mass="35105">MPSPIKRLMRISPQQLRAFEATARLMSITRAARELHVSQPTISVQLRQVAELIGEPLFEPVGRGIRLTLAGEALVEAVGEISATWQRFEGRLSDLRGLVRGRLRIAAVTTAEYFVPDLLGPFGALHPGIDIELAVENRDRVIARLHQQVDDLAVMMLPPDDLPLQSLPFMDNPLVVIGPAQHRLARLGHPVPLEELTGERWLMREPGSGTRWVAEKHFASHGFTPRLAMSLGSNEALKHAVGAGLGIGVISALAIGPVGPSGRAHRHSPWVRLPVEGFPILRQWSLVWRTDVPLSPPARQFVSYLEHQGKPSSKAAGPMQ</sequence>
<evidence type="ECO:0000256" key="4">
    <source>
        <dbReference type="ARBA" id="ARBA00023163"/>
    </source>
</evidence>
<comment type="similarity">
    <text evidence="1">Belongs to the LysR transcriptional regulatory family.</text>
</comment>
<keyword evidence="4" id="KW-0804">Transcription</keyword>
<dbReference type="InterPro" id="IPR036390">
    <property type="entry name" value="WH_DNA-bd_sf"/>
</dbReference>
<keyword evidence="2" id="KW-0805">Transcription regulation</keyword>